<feature type="compositionally biased region" description="Pro residues" evidence="3">
    <location>
        <begin position="192"/>
        <end position="205"/>
    </location>
</feature>
<dbReference type="GO" id="GO:0055037">
    <property type="term" value="C:recycling endosome"/>
    <property type="evidence" value="ECO:0007669"/>
    <property type="project" value="TreeGrafter"/>
</dbReference>
<dbReference type="GO" id="GO:0042147">
    <property type="term" value="P:retrograde transport, endosome to Golgi"/>
    <property type="evidence" value="ECO:0007669"/>
    <property type="project" value="TreeGrafter"/>
</dbReference>
<feature type="domain" description="PH" evidence="4">
    <location>
        <begin position="2"/>
        <end position="105"/>
    </location>
</feature>
<evidence type="ECO:0000313" key="6">
    <source>
        <dbReference type="Proteomes" id="UP000013827"/>
    </source>
</evidence>
<feature type="compositionally biased region" description="Low complexity" evidence="3">
    <location>
        <begin position="154"/>
        <end position="171"/>
    </location>
</feature>
<dbReference type="GO" id="GO:0005829">
    <property type="term" value="C:cytosol"/>
    <property type="evidence" value="ECO:0007669"/>
    <property type="project" value="GOC"/>
</dbReference>
<dbReference type="InterPro" id="IPR001849">
    <property type="entry name" value="PH_domain"/>
</dbReference>
<sequence>MNRSLDGWLSKLATTRSGTSMWQRRWFVLSGDRLQYFNSPGDVGGGDAKWTLELSALGASTSDGPADQADAARFELLAGGQAYSLRADSEVEAEMWRAALDTPTAGSALPAPSAEPPAGMSLFDGLAVPAATPAAAVGSSFGFCSPSPPPEPEPSGGQPAGSLQPSSLQGGSLAGGSSFGFLASAGPGGPAATPPPAPGAAPPPAATKKKKIVRKAPEEVDVAPRVAQTRLRLCAVQLGLLRQRASREGELASLKQSRAAAQAAQAEASAAEEYERAASLAAELEALEGREAELAEGEAEGEASYARAAERQAALLGEQRSLWADQVGEARRCLAAREEVAAREATARESLLEAQEERLGE</sequence>
<dbReference type="GO" id="GO:0005769">
    <property type="term" value="C:early endosome"/>
    <property type="evidence" value="ECO:0007669"/>
    <property type="project" value="TreeGrafter"/>
</dbReference>
<evidence type="ECO:0000256" key="1">
    <source>
        <dbReference type="ARBA" id="ARBA00022553"/>
    </source>
</evidence>
<dbReference type="GO" id="GO:0001881">
    <property type="term" value="P:receptor recycling"/>
    <property type="evidence" value="ECO:0007669"/>
    <property type="project" value="TreeGrafter"/>
</dbReference>
<dbReference type="STRING" id="2903.R1EN98"/>
<dbReference type="SUPFAM" id="SSF50729">
    <property type="entry name" value="PH domain-like"/>
    <property type="match status" value="1"/>
</dbReference>
<protein>
    <recommendedName>
        <fullName evidence="4">PH domain-containing protein</fullName>
    </recommendedName>
</protein>
<dbReference type="PANTHER" id="PTHR22902">
    <property type="entry name" value="SESQUIPEDALIAN"/>
    <property type="match status" value="1"/>
</dbReference>
<name>A0A0D3JX90_EMIH1</name>
<dbReference type="InterPro" id="IPR045188">
    <property type="entry name" value="Boi1/Boi2-like"/>
</dbReference>
<dbReference type="PROSITE" id="PS50003">
    <property type="entry name" value="PH_DOMAIN"/>
    <property type="match status" value="1"/>
</dbReference>
<dbReference type="GO" id="GO:0005802">
    <property type="term" value="C:trans-Golgi network"/>
    <property type="evidence" value="ECO:0007669"/>
    <property type="project" value="TreeGrafter"/>
</dbReference>
<dbReference type="EnsemblProtists" id="EOD28125">
    <property type="protein sequence ID" value="EOD28125"/>
    <property type="gene ID" value="EMIHUDRAFT_235047"/>
</dbReference>
<keyword evidence="6" id="KW-1185">Reference proteome</keyword>
<dbReference type="HOGENOM" id="CLU_065701_0_0_1"/>
<dbReference type="Proteomes" id="UP000013827">
    <property type="component" value="Unassembled WGS sequence"/>
</dbReference>
<dbReference type="SMART" id="SM00233">
    <property type="entry name" value="PH"/>
    <property type="match status" value="1"/>
</dbReference>
<keyword evidence="2" id="KW-0175">Coiled coil</keyword>
<dbReference type="PaxDb" id="2903-EOD28125"/>
<dbReference type="RefSeq" id="XP_005780554.1">
    <property type="nucleotide sequence ID" value="XM_005780497.1"/>
</dbReference>
<dbReference type="Pfam" id="PF00169">
    <property type="entry name" value="PH"/>
    <property type="match status" value="1"/>
</dbReference>
<feature type="region of interest" description="Disordered" evidence="3">
    <location>
        <begin position="141"/>
        <end position="217"/>
    </location>
</feature>
<dbReference type="GeneID" id="17273670"/>
<reference evidence="5" key="2">
    <citation type="submission" date="2024-10" db="UniProtKB">
        <authorList>
            <consortium name="EnsemblProtists"/>
        </authorList>
    </citation>
    <scope>IDENTIFICATION</scope>
</reference>
<dbReference type="GO" id="GO:0007032">
    <property type="term" value="P:endosome organization"/>
    <property type="evidence" value="ECO:0007669"/>
    <property type="project" value="TreeGrafter"/>
</dbReference>
<keyword evidence="1" id="KW-0597">Phosphoprotein</keyword>
<feature type="coiled-coil region" evidence="2">
    <location>
        <begin position="254"/>
        <end position="290"/>
    </location>
</feature>
<dbReference type="PANTHER" id="PTHR22902:SF27">
    <property type="entry name" value="PLECKSTRIN HOMOLOGY DOMAIN-CONTAINING FAMILY A MEMBER 3"/>
    <property type="match status" value="1"/>
</dbReference>
<proteinExistence type="predicted"/>
<organism evidence="5 6">
    <name type="scientific">Emiliania huxleyi (strain CCMP1516)</name>
    <dbReference type="NCBI Taxonomy" id="280463"/>
    <lineage>
        <taxon>Eukaryota</taxon>
        <taxon>Haptista</taxon>
        <taxon>Haptophyta</taxon>
        <taxon>Prymnesiophyceae</taxon>
        <taxon>Isochrysidales</taxon>
        <taxon>Noelaerhabdaceae</taxon>
        <taxon>Emiliania</taxon>
    </lineage>
</organism>
<dbReference type="InterPro" id="IPR011993">
    <property type="entry name" value="PH-like_dom_sf"/>
</dbReference>
<evidence type="ECO:0000256" key="2">
    <source>
        <dbReference type="SAM" id="Coils"/>
    </source>
</evidence>
<reference evidence="6" key="1">
    <citation type="journal article" date="2013" name="Nature">
        <title>Pan genome of the phytoplankton Emiliania underpins its global distribution.</title>
        <authorList>
            <person name="Read B.A."/>
            <person name="Kegel J."/>
            <person name="Klute M.J."/>
            <person name="Kuo A."/>
            <person name="Lefebvre S.C."/>
            <person name="Maumus F."/>
            <person name="Mayer C."/>
            <person name="Miller J."/>
            <person name="Monier A."/>
            <person name="Salamov A."/>
            <person name="Young J."/>
            <person name="Aguilar M."/>
            <person name="Claverie J.M."/>
            <person name="Frickenhaus S."/>
            <person name="Gonzalez K."/>
            <person name="Herman E.K."/>
            <person name="Lin Y.C."/>
            <person name="Napier J."/>
            <person name="Ogata H."/>
            <person name="Sarno A.F."/>
            <person name="Shmutz J."/>
            <person name="Schroeder D."/>
            <person name="de Vargas C."/>
            <person name="Verret F."/>
            <person name="von Dassow P."/>
            <person name="Valentin K."/>
            <person name="Van de Peer Y."/>
            <person name="Wheeler G."/>
            <person name="Dacks J.B."/>
            <person name="Delwiche C.F."/>
            <person name="Dyhrman S.T."/>
            <person name="Glockner G."/>
            <person name="John U."/>
            <person name="Richards T."/>
            <person name="Worden A.Z."/>
            <person name="Zhang X."/>
            <person name="Grigoriev I.V."/>
            <person name="Allen A.E."/>
            <person name="Bidle K."/>
            <person name="Borodovsky M."/>
            <person name="Bowler C."/>
            <person name="Brownlee C."/>
            <person name="Cock J.M."/>
            <person name="Elias M."/>
            <person name="Gladyshev V.N."/>
            <person name="Groth M."/>
            <person name="Guda C."/>
            <person name="Hadaegh A."/>
            <person name="Iglesias-Rodriguez M.D."/>
            <person name="Jenkins J."/>
            <person name="Jones B.M."/>
            <person name="Lawson T."/>
            <person name="Leese F."/>
            <person name="Lindquist E."/>
            <person name="Lobanov A."/>
            <person name="Lomsadze A."/>
            <person name="Malik S.B."/>
            <person name="Marsh M.E."/>
            <person name="Mackinder L."/>
            <person name="Mock T."/>
            <person name="Mueller-Roeber B."/>
            <person name="Pagarete A."/>
            <person name="Parker M."/>
            <person name="Probert I."/>
            <person name="Quesneville H."/>
            <person name="Raines C."/>
            <person name="Rensing S.A."/>
            <person name="Riano-Pachon D.M."/>
            <person name="Richier S."/>
            <person name="Rokitta S."/>
            <person name="Shiraiwa Y."/>
            <person name="Soanes D.M."/>
            <person name="van der Giezen M."/>
            <person name="Wahlund T.M."/>
            <person name="Williams B."/>
            <person name="Wilson W."/>
            <person name="Wolfe G."/>
            <person name="Wurch L.L."/>
        </authorList>
    </citation>
    <scope>NUCLEOTIDE SEQUENCE</scope>
</reference>
<dbReference type="Gene3D" id="2.30.29.30">
    <property type="entry name" value="Pleckstrin-homology domain (PH domain)/Phosphotyrosine-binding domain (PTB)"/>
    <property type="match status" value="1"/>
</dbReference>
<evidence type="ECO:0000259" key="4">
    <source>
        <dbReference type="PROSITE" id="PS50003"/>
    </source>
</evidence>
<evidence type="ECO:0000313" key="5">
    <source>
        <dbReference type="EnsemblProtists" id="EOD28125"/>
    </source>
</evidence>
<accession>A0A0D3JX90</accession>
<dbReference type="KEGG" id="ehx:EMIHUDRAFT_235047"/>
<dbReference type="AlphaFoldDB" id="A0A0D3JX90"/>
<evidence type="ECO:0000256" key="3">
    <source>
        <dbReference type="SAM" id="MobiDB-lite"/>
    </source>
</evidence>